<name>A0A382ASH3_9ZZZZ</name>
<gene>
    <name evidence="1" type="ORF">METZ01_LOCUS157349</name>
</gene>
<accession>A0A382ASH3</accession>
<protein>
    <submittedName>
        <fullName evidence="1">Uncharacterized protein</fullName>
    </submittedName>
</protein>
<dbReference type="Pfam" id="PF24608">
    <property type="entry name" value="PDDEXK_15"/>
    <property type="match status" value="1"/>
</dbReference>
<dbReference type="InterPro" id="IPR056931">
    <property type="entry name" value="D14-like"/>
</dbReference>
<sequence>MKTSSGKAKGRRLQNKIRDLLLEHFSDKLEPDDVKVAIMGESGEDIKLSPAARKLIPYSFECKNQEKLSIWSSLEQAAENSGDYPPVLIFKRNRSKTYVTIELEEFIKLINVK</sequence>
<dbReference type="AlphaFoldDB" id="A0A382ASH3"/>
<reference evidence="1" key="1">
    <citation type="submission" date="2018-05" db="EMBL/GenBank/DDBJ databases">
        <authorList>
            <person name="Lanie J.A."/>
            <person name="Ng W.-L."/>
            <person name="Kazmierczak K.M."/>
            <person name="Andrzejewski T.M."/>
            <person name="Davidsen T.M."/>
            <person name="Wayne K.J."/>
            <person name="Tettelin H."/>
            <person name="Glass J.I."/>
            <person name="Rusch D."/>
            <person name="Podicherti R."/>
            <person name="Tsui H.-C.T."/>
            <person name="Winkler M.E."/>
        </authorList>
    </citation>
    <scope>NUCLEOTIDE SEQUENCE</scope>
</reference>
<proteinExistence type="predicted"/>
<organism evidence="1">
    <name type="scientific">marine metagenome</name>
    <dbReference type="NCBI Taxonomy" id="408172"/>
    <lineage>
        <taxon>unclassified sequences</taxon>
        <taxon>metagenomes</taxon>
        <taxon>ecological metagenomes</taxon>
    </lineage>
</organism>
<evidence type="ECO:0000313" key="1">
    <source>
        <dbReference type="EMBL" id="SVB04495.1"/>
    </source>
</evidence>
<dbReference type="EMBL" id="UINC01026658">
    <property type="protein sequence ID" value="SVB04495.1"/>
    <property type="molecule type" value="Genomic_DNA"/>
</dbReference>